<evidence type="ECO:0000256" key="2">
    <source>
        <dbReference type="SAM" id="MobiDB-lite"/>
    </source>
</evidence>
<keyword evidence="1" id="KW-0539">Nucleus</keyword>
<dbReference type="Proteomes" id="UP001161247">
    <property type="component" value="Chromosome 3"/>
</dbReference>
<proteinExistence type="predicted"/>
<name>A0AAV1CYR3_OLDCO</name>
<dbReference type="AlphaFoldDB" id="A0AAV1CYR3"/>
<accession>A0AAV1CYR3</accession>
<dbReference type="GO" id="GO:0006355">
    <property type="term" value="P:regulation of DNA-templated transcription"/>
    <property type="evidence" value="ECO:0007669"/>
    <property type="project" value="InterPro"/>
</dbReference>
<feature type="region of interest" description="Disordered" evidence="2">
    <location>
        <begin position="124"/>
        <end position="148"/>
    </location>
</feature>
<keyword evidence="4" id="KW-1185">Reference proteome</keyword>
<dbReference type="PANTHER" id="PTHR35300:SF4">
    <property type="entry name" value="HISTONE ACETYLTRANSFERASE"/>
    <property type="match status" value="1"/>
</dbReference>
<dbReference type="GO" id="GO:0003712">
    <property type="term" value="F:transcription coregulator activity"/>
    <property type="evidence" value="ECO:0007669"/>
    <property type="project" value="InterPro"/>
</dbReference>
<sequence length="417" mass="46502">MPRPGPRPYECVRRAWHSDRHQPMRGSIVQQIFKVVYETHSAATKKNKEWQEKLPIVVLKAEEIMYSKANSEAEYMDTGTLWDRVNDAVDTIIRKDESAETGEFLPPCVEAALNLGCVPVRASRSQRHSNPRTYLSPRTQESGSAASKFVCGNPNDRNTNLLPPQFGTQLNLENSGARCLVPESNGQTGPNLHNPAAPSFRRLKFPVGEQLNWKESNASFNVGSVYPLYYGTNFQPEISQLGFQEPHLSKDIIIGTPVFATVEKPSEIGCIRSLLSADRNETVADRTKQPEFAEGVTESCEGECDLSLRLGLFSKTVFCATKGSANDSFGRGNSQEEGKIKAISSSAEKNFPFFSASDPSVLGLGRFNNMATEDQNSDAFLRKRKLPNHGNVDIRQRLWPVNSAPHYVYDQRKRRSS</sequence>
<feature type="compositionally biased region" description="Polar residues" evidence="2">
    <location>
        <begin position="131"/>
        <end position="145"/>
    </location>
</feature>
<organism evidence="3 4">
    <name type="scientific">Oldenlandia corymbosa var. corymbosa</name>
    <dbReference type="NCBI Taxonomy" id="529605"/>
    <lineage>
        <taxon>Eukaryota</taxon>
        <taxon>Viridiplantae</taxon>
        <taxon>Streptophyta</taxon>
        <taxon>Embryophyta</taxon>
        <taxon>Tracheophyta</taxon>
        <taxon>Spermatophyta</taxon>
        <taxon>Magnoliopsida</taxon>
        <taxon>eudicotyledons</taxon>
        <taxon>Gunneridae</taxon>
        <taxon>Pentapetalae</taxon>
        <taxon>asterids</taxon>
        <taxon>lamiids</taxon>
        <taxon>Gentianales</taxon>
        <taxon>Rubiaceae</taxon>
        <taxon>Rubioideae</taxon>
        <taxon>Spermacoceae</taxon>
        <taxon>Hedyotis-Oldenlandia complex</taxon>
        <taxon>Oldenlandia</taxon>
    </lineage>
</organism>
<dbReference type="EMBL" id="OX459120">
    <property type="protein sequence ID" value="CAI9100819.1"/>
    <property type="molecule type" value="Genomic_DNA"/>
</dbReference>
<dbReference type="InterPro" id="IPR036529">
    <property type="entry name" value="KIX_dom_sf"/>
</dbReference>
<dbReference type="Gene3D" id="1.10.246.20">
    <property type="entry name" value="Coactivator CBP, KIX domain"/>
    <property type="match status" value="1"/>
</dbReference>
<evidence type="ECO:0000313" key="3">
    <source>
        <dbReference type="EMBL" id="CAI9100819.1"/>
    </source>
</evidence>
<evidence type="ECO:0000313" key="4">
    <source>
        <dbReference type="Proteomes" id="UP001161247"/>
    </source>
</evidence>
<dbReference type="PANTHER" id="PTHR35300">
    <property type="entry name" value="COACTIVATOR CBP, KIX DOMAIN-CONTAINING PROTEIN-RELATED"/>
    <property type="match status" value="1"/>
</dbReference>
<reference evidence="3" key="1">
    <citation type="submission" date="2023-03" db="EMBL/GenBank/DDBJ databases">
        <authorList>
            <person name="Julca I."/>
        </authorList>
    </citation>
    <scope>NUCLEOTIDE SEQUENCE</scope>
</reference>
<gene>
    <name evidence="3" type="ORF">OLC1_LOCUS10555</name>
</gene>
<protein>
    <submittedName>
        <fullName evidence="3">OLC1v1038000C3</fullName>
    </submittedName>
</protein>
<evidence type="ECO:0000256" key="1">
    <source>
        <dbReference type="ARBA" id="ARBA00023242"/>
    </source>
</evidence>